<evidence type="ECO:0000313" key="1">
    <source>
        <dbReference type="EMBL" id="KAK0323358.1"/>
    </source>
</evidence>
<sequence length="340" mass="38615">MPYINGDQPALTEAQKEFWLEYGYVKIPQCFTREASDAFTHSIWARLGADPADKSTWPIEKINMPGHTVVSCKDFAPKAWAAMCELVGGEDKVADFCKDWKDGFIPNFGKPEYSPDDELDLRTLDNWHNDGDWFVHFLDSPEQALLVIPLFSDINPKGGGTVLCTDGVGLVARLLHEQTNGCLPNLMPRGTPDLPKDHPDRRRIWNTWVRDPSLTRDESFCEATGETGDVYLLHPFMLHSASRNLRREVRIITNPPVSLKEPFCYDGRSPSLVEQKTLRELGREGGMPEWKITAARERLVPDRIRIQEEMKRKEMENLKSKGVAVTTLEGARELSDEYPS</sequence>
<dbReference type="SUPFAM" id="SSF51197">
    <property type="entry name" value="Clavaminate synthase-like"/>
    <property type="match status" value="1"/>
</dbReference>
<reference evidence="1" key="1">
    <citation type="submission" date="2021-12" db="EMBL/GenBank/DDBJ databases">
        <title>Black yeast isolated from Biological Soil Crust.</title>
        <authorList>
            <person name="Kurbessoian T."/>
        </authorList>
    </citation>
    <scope>NUCLEOTIDE SEQUENCE</scope>
    <source>
        <strain evidence="1">CCFEE 5208</strain>
    </source>
</reference>
<evidence type="ECO:0008006" key="3">
    <source>
        <dbReference type="Google" id="ProtNLM"/>
    </source>
</evidence>
<gene>
    <name evidence="1" type="ORF">LTR82_005718</name>
</gene>
<dbReference type="Gene3D" id="2.60.120.620">
    <property type="entry name" value="q2cbj1_9rhob like domain"/>
    <property type="match status" value="1"/>
</dbReference>
<accession>A0AAN6JBD1</accession>
<evidence type="ECO:0000313" key="2">
    <source>
        <dbReference type="Proteomes" id="UP001168146"/>
    </source>
</evidence>
<dbReference type="AlphaFoldDB" id="A0AAN6JBD1"/>
<dbReference type="Proteomes" id="UP001168146">
    <property type="component" value="Unassembled WGS sequence"/>
</dbReference>
<comment type="caution">
    <text evidence="1">The sequence shown here is derived from an EMBL/GenBank/DDBJ whole genome shotgun (WGS) entry which is preliminary data.</text>
</comment>
<name>A0AAN6JBD1_9PEZI</name>
<dbReference type="EMBL" id="JASUXU010000013">
    <property type="protein sequence ID" value="KAK0323358.1"/>
    <property type="molecule type" value="Genomic_DNA"/>
</dbReference>
<protein>
    <recommendedName>
        <fullName evidence="3">Phytanoyl-CoA dioxygenase</fullName>
    </recommendedName>
</protein>
<organism evidence="1 2">
    <name type="scientific">Friedmanniomyces endolithicus</name>
    <dbReference type="NCBI Taxonomy" id="329885"/>
    <lineage>
        <taxon>Eukaryota</taxon>
        <taxon>Fungi</taxon>
        <taxon>Dikarya</taxon>
        <taxon>Ascomycota</taxon>
        <taxon>Pezizomycotina</taxon>
        <taxon>Dothideomycetes</taxon>
        <taxon>Dothideomycetidae</taxon>
        <taxon>Mycosphaerellales</taxon>
        <taxon>Teratosphaeriaceae</taxon>
        <taxon>Friedmanniomyces</taxon>
    </lineage>
</organism>
<proteinExistence type="predicted"/>